<proteinExistence type="inferred from homology"/>
<protein>
    <submittedName>
        <fullName evidence="3">Uncharacterized protein</fullName>
    </submittedName>
</protein>
<evidence type="ECO:0000256" key="2">
    <source>
        <dbReference type="ARBA" id="ARBA00023002"/>
    </source>
</evidence>
<accession>A0A0J7Z589</accession>
<dbReference type="Gene3D" id="3.40.50.720">
    <property type="entry name" value="NAD(P)-binding Rossmann-like Domain"/>
    <property type="match status" value="1"/>
</dbReference>
<evidence type="ECO:0000313" key="3">
    <source>
        <dbReference type="EMBL" id="KMS70924.1"/>
    </source>
</evidence>
<dbReference type="PANTHER" id="PTHR24321">
    <property type="entry name" value="DEHYDROGENASES, SHORT CHAIN"/>
    <property type="match status" value="1"/>
</dbReference>
<organism evidence="3 4">
    <name type="scientific">Streptomyces viridochromogenes</name>
    <dbReference type="NCBI Taxonomy" id="1938"/>
    <lineage>
        <taxon>Bacteria</taxon>
        <taxon>Bacillati</taxon>
        <taxon>Actinomycetota</taxon>
        <taxon>Actinomycetes</taxon>
        <taxon>Kitasatosporales</taxon>
        <taxon>Streptomycetaceae</taxon>
        <taxon>Streptomyces</taxon>
    </lineage>
</organism>
<dbReference type="PRINTS" id="PR00081">
    <property type="entry name" value="GDHRDH"/>
</dbReference>
<dbReference type="InterPro" id="IPR002347">
    <property type="entry name" value="SDR_fam"/>
</dbReference>
<dbReference type="Pfam" id="PF00106">
    <property type="entry name" value="adh_short"/>
    <property type="match status" value="1"/>
</dbReference>
<dbReference type="GO" id="GO:0016491">
    <property type="term" value="F:oxidoreductase activity"/>
    <property type="evidence" value="ECO:0007669"/>
    <property type="project" value="UniProtKB-KW"/>
</dbReference>
<evidence type="ECO:0000313" key="4">
    <source>
        <dbReference type="Proteomes" id="UP000037432"/>
    </source>
</evidence>
<comment type="caution">
    <text evidence="3">The sequence shown here is derived from an EMBL/GenBank/DDBJ whole genome shotgun (WGS) entry which is preliminary data.</text>
</comment>
<dbReference type="InterPro" id="IPR020904">
    <property type="entry name" value="Sc_DH/Rdtase_CS"/>
</dbReference>
<gene>
    <name evidence="3" type="ORF">ACM01_29310</name>
</gene>
<name>A0A0J7Z589_STRVR</name>
<comment type="similarity">
    <text evidence="1">Belongs to the short-chain dehydrogenases/reductases (SDR) family.</text>
</comment>
<dbReference type="EMBL" id="LFNT01000042">
    <property type="protein sequence ID" value="KMS70924.1"/>
    <property type="molecule type" value="Genomic_DNA"/>
</dbReference>
<dbReference type="PROSITE" id="PS00061">
    <property type="entry name" value="ADH_SHORT"/>
    <property type="match status" value="1"/>
</dbReference>
<evidence type="ECO:0000256" key="1">
    <source>
        <dbReference type="ARBA" id="ARBA00006484"/>
    </source>
</evidence>
<dbReference type="OrthoDB" id="4333339at2"/>
<keyword evidence="2" id="KW-0560">Oxidoreductase</keyword>
<dbReference type="InterPro" id="IPR036291">
    <property type="entry name" value="NAD(P)-bd_dom_sf"/>
</dbReference>
<dbReference type="SUPFAM" id="SSF51735">
    <property type="entry name" value="NAD(P)-binding Rossmann-fold domains"/>
    <property type="match status" value="1"/>
</dbReference>
<dbReference type="RefSeq" id="WP_048584400.1">
    <property type="nucleotide sequence ID" value="NZ_LFNT01000042.1"/>
</dbReference>
<reference evidence="3 4" key="1">
    <citation type="submission" date="2015-06" db="EMBL/GenBank/DDBJ databases">
        <authorList>
            <person name="Ju K.-S."/>
            <person name="Doroghazi J.R."/>
            <person name="Metcalf W.W."/>
        </authorList>
    </citation>
    <scope>NUCLEOTIDE SEQUENCE [LARGE SCALE GENOMIC DNA]</scope>
    <source>
        <strain evidence="3 4">NRRL 3414</strain>
    </source>
</reference>
<dbReference type="PANTHER" id="PTHR24321:SF8">
    <property type="entry name" value="ESTRADIOL 17-BETA-DEHYDROGENASE 8-RELATED"/>
    <property type="match status" value="1"/>
</dbReference>
<sequence length="243" mass="26000">MSESTQEQPAERGPLLIVGASSGFGFALAQELSRQGETVIGMARSAPPVGTAFDYRQADVTDDVSLGSVIDSVVKAYGTPYGLVYCPSDTSAVGHSWELDPEELRGLFDVTLLGFVRAVRRVVPLMQRQGAGSIVLVGSRAARVPVETLAGYASAKAAAEQYTLCLARELEPSGISVNVVGISADTPLAREHLRLRARTLDRTEAYPALPAVEDNLALARFLLTPQARFVTGQTIEARQPLWT</sequence>
<dbReference type="AlphaFoldDB" id="A0A0J7Z589"/>
<dbReference type="Proteomes" id="UP000037432">
    <property type="component" value="Unassembled WGS sequence"/>
</dbReference>
<dbReference type="PATRIC" id="fig|1938.3.peg.5596"/>